<organism evidence="3 4">
    <name type="scientific">Durusdinium trenchii</name>
    <dbReference type="NCBI Taxonomy" id="1381693"/>
    <lineage>
        <taxon>Eukaryota</taxon>
        <taxon>Sar</taxon>
        <taxon>Alveolata</taxon>
        <taxon>Dinophyceae</taxon>
        <taxon>Suessiales</taxon>
        <taxon>Symbiodiniaceae</taxon>
        <taxon>Durusdinium</taxon>
    </lineage>
</organism>
<feature type="compositionally biased region" description="Pro residues" evidence="2">
    <location>
        <begin position="1"/>
        <end position="24"/>
    </location>
</feature>
<evidence type="ECO:0000313" key="3">
    <source>
        <dbReference type="EMBL" id="CAK9004287.1"/>
    </source>
</evidence>
<name>A0ABP0IS04_9DINO</name>
<feature type="non-terminal residue" evidence="3">
    <location>
        <position position="326"/>
    </location>
</feature>
<gene>
    <name evidence="3" type="ORF">SCF082_LOCUS8114</name>
</gene>
<evidence type="ECO:0008006" key="5">
    <source>
        <dbReference type="Google" id="ProtNLM"/>
    </source>
</evidence>
<accession>A0ABP0IS04</accession>
<reference evidence="3 4" key="1">
    <citation type="submission" date="2024-02" db="EMBL/GenBank/DDBJ databases">
        <authorList>
            <person name="Chen Y."/>
            <person name="Shah S."/>
            <person name="Dougan E. K."/>
            <person name="Thang M."/>
            <person name="Chan C."/>
        </authorList>
    </citation>
    <scope>NUCLEOTIDE SEQUENCE [LARGE SCALE GENOMIC DNA]</scope>
</reference>
<proteinExistence type="predicted"/>
<feature type="non-terminal residue" evidence="3">
    <location>
        <position position="1"/>
    </location>
</feature>
<evidence type="ECO:0000256" key="1">
    <source>
        <dbReference type="SAM" id="Coils"/>
    </source>
</evidence>
<evidence type="ECO:0000313" key="4">
    <source>
        <dbReference type="Proteomes" id="UP001642464"/>
    </source>
</evidence>
<feature type="region of interest" description="Disordered" evidence="2">
    <location>
        <begin position="1"/>
        <end position="26"/>
    </location>
</feature>
<protein>
    <recommendedName>
        <fullName evidence="5">Ubiquitinyl hydrolase 1</fullName>
    </recommendedName>
</protein>
<dbReference type="EMBL" id="CAXAMM010004624">
    <property type="protein sequence ID" value="CAK9004287.1"/>
    <property type="molecule type" value="Genomic_DNA"/>
</dbReference>
<dbReference type="Proteomes" id="UP001642464">
    <property type="component" value="Unassembled WGS sequence"/>
</dbReference>
<feature type="coiled-coil region" evidence="1">
    <location>
        <begin position="149"/>
        <end position="176"/>
    </location>
</feature>
<keyword evidence="4" id="KW-1185">Reference proteome</keyword>
<sequence length="326" mass="37243">EDALPPLPPPLQPPPLPEQPPDPFVPGRVKEEQMDVEAQIEKYAELVGQNGFYLDVTEAILFGEDDQKHLALALQNRDSEIEIISVYEHINHIVPALEIEGAHGMGDFDFSSPHTWLLLCVNALFEVEGPKNHYVPGFFREQLNQKEYLKLTQETWEAEEKKIAELQRALTKLEMEPKGKNSLVHISELKDKIKELTNVVQLRRKCDEKGVAFVLVPADGNCMVWSIRTLMMGLPHCSKSSQKTANKEQKQFRHMLKNLWIAKKSESAWQLLFQALCLEVLQGHQTDQDLATPEKQCKRKPQTPLNLLTPPPVEDEARKKRKLLRG</sequence>
<comment type="caution">
    <text evidence="3">The sequence shown here is derived from an EMBL/GenBank/DDBJ whole genome shotgun (WGS) entry which is preliminary data.</text>
</comment>
<keyword evidence="1" id="KW-0175">Coiled coil</keyword>
<evidence type="ECO:0000256" key="2">
    <source>
        <dbReference type="SAM" id="MobiDB-lite"/>
    </source>
</evidence>
<feature type="region of interest" description="Disordered" evidence="2">
    <location>
        <begin position="291"/>
        <end position="326"/>
    </location>
</feature>